<protein>
    <recommendedName>
        <fullName evidence="3">TLDc domain-containing protein</fullName>
    </recommendedName>
</protein>
<evidence type="ECO:0000313" key="2">
    <source>
        <dbReference type="Proteomes" id="UP000266673"/>
    </source>
</evidence>
<organism evidence="1 2">
    <name type="scientific">Gigaspora rosea</name>
    <dbReference type="NCBI Taxonomy" id="44941"/>
    <lineage>
        <taxon>Eukaryota</taxon>
        <taxon>Fungi</taxon>
        <taxon>Fungi incertae sedis</taxon>
        <taxon>Mucoromycota</taxon>
        <taxon>Glomeromycotina</taxon>
        <taxon>Glomeromycetes</taxon>
        <taxon>Diversisporales</taxon>
        <taxon>Gigasporaceae</taxon>
        <taxon>Gigaspora</taxon>
    </lineage>
</organism>
<comment type="caution">
    <text evidence="1">The sequence shown here is derived from an EMBL/GenBank/DDBJ whole genome shotgun (WGS) entry which is preliminary data.</text>
</comment>
<dbReference type="AlphaFoldDB" id="A0A397UPN4"/>
<gene>
    <name evidence="1" type="ORF">C2G38_2044380</name>
</gene>
<dbReference type="EMBL" id="QKWP01001385">
    <property type="protein sequence ID" value="RIB09363.1"/>
    <property type="molecule type" value="Genomic_DNA"/>
</dbReference>
<evidence type="ECO:0000313" key="1">
    <source>
        <dbReference type="EMBL" id="RIB09363.1"/>
    </source>
</evidence>
<accession>A0A397UPN4</accession>
<reference evidence="1 2" key="1">
    <citation type="submission" date="2018-06" db="EMBL/GenBank/DDBJ databases">
        <title>Comparative genomics reveals the genomic features of Rhizophagus irregularis, R. cerebriforme, R. diaphanum and Gigaspora rosea, and their symbiotic lifestyle signature.</title>
        <authorList>
            <person name="Morin E."/>
            <person name="San Clemente H."/>
            <person name="Chen E.C.H."/>
            <person name="De La Providencia I."/>
            <person name="Hainaut M."/>
            <person name="Kuo A."/>
            <person name="Kohler A."/>
            <person name="Murat C."/>
            <person name="Tang N."/>
            <person name="Roy S."/>
            <person name="Loubradou J."/>
            <person name="Henrissat B."/>
            <person name="Grigoriev I.V."/>
            <person name="Corradi N."/>
            <person name="Roux C."/>
            <person name="Martin F.M."/>
        </authorList>
    </citation>
    <scope>NUCLEOTIDE SEQUENCE [LARGE SCALE GENOMIC DNA]</scope>
    <source>
        <strain evidence="1 2">DAOM 194757</strain>
    </source>
</reference>
<evidence type="ECO:0008006" key="3">
    <source>
        <dbReference type="Google" id="ProtNLM"/>
    </source>
</evidence>
<sequence length="245" mass="28226">MIYNTVQIEESKILDKVIQWGKEQTPNLPSDHEQWNDENFLALKTTFSKCIPLIRYFQMPGKDIEIKVKPYRQILGSNLWDDIALKIMTPDISVSSTILPARKKITVQLPVREVHFVNSSSIIINEHFAEISSWIDRRPSKYDITKYLTSLIYFLEEINGTNEILGGYNPLVWTSDDSVKWSKTHSLPNSILSRIIDADYGIGCYSSYGPVFGGRFYMINDVGHDSMPIMMHIMKNDLDLIIIIF</sequence>
<dbReference type="OrthoDB" id="25620at2759"/>
<keyword evidence="2" id="KW-1185">Reference proteome</keyword>
<dbReference type="Proteomes" id="UP000266673">
    <property type="component" value="Unassembled WGS sequence"/>
</dbReference>
<name>A0A397UPN4_9GLOM</name>
<proteinExistence type="predicted"/>